<name>D5U7V1_BRAM5</name>
<dbReference type="Proteomes" id="UP000001915">
    <property type="component" value="Chromosome"/>
</dbReference>
<reference evidence="1 2" key="1">
    <citation type="journal article" date="2010" name="Stand. Genomic Sci.">
        <title>Complete genome sequence of Brachyspira murdochii type strain (56-150).</title>
        <authorList>
            <person name="Pati A."/>
            <person name="Sikorski J."/>
            <person name="Gronow S."/>
            <person name="Munk C."/>
            <person name="Lapidus A."/>
            <person name="Copeland A."/>
            <person name="Glavina Del Tio T."/>
            <person name="Nolan M."/>
            <person name="Lucas S."/>
            <person name="Chen F."/>
            <person name="Tice H."/>
            <person name="Cheng J.F."/>
            <person name="Han C."/>
            <person name="Detter J.C."/>
            <person name="Bruce D."/>
            <person name="Tapia R."/>
            <person name="Goodwin L."/>
            <person name="Pitluck S."/>
            <person name="Liolios K."/>
            <person name="Ivanova N."/>
            <person name="Mavromatis K."/>
            <person name="Mikhailova N."/>
            <person name="Chen A."/>
            <person name="Palaniappan K."/>
            <person name="Land M."/>
            <person name="Hauser L."/>
            <person name="Chang Y.J."/>
            <person name="Jeffries C.D."/>
            <person name="Spring S."/>
            <person name="Rohde M."/>
            <person name="Goker M."/>
            <person name="Bristow J."/>
            <person name="Eisen J.A."/>
            <person name="Markowitz V."/>
            <person name="Hugenholtz P."/>
            <person name="Kyrpides N.C."/>
            <person name="Klenk H.P."/>
        </authorList>
    </citation>
    <scope>NUCLEOTIDE SEQUENCE [LARGE SCALE GENOMIC DNA]</scope>
    <source>
        <strain evidence="2">ATCC 51284 / DSM 12563 / 56-150</strain>
    </source>
</reference>
<dbReference type="HOGENOM" id="CLU_677349_0_0_12"/>
<dbReference type="RefSeq" id="WP_013115231.1">
    <property type="nucleotide sequence ID" value="NC_014150.1"/>
</dbReference>
<dbReference type="EMBL" id="CP001959">
    <property type="protein sequence ID" value="ADG72897.1"/>
    <property type="molecule type" value="Genomic_DNA"/>
</dbReference>
<dbReference type="AlphaFoldDB" id="D5U7V1"/>
<dbReference type="KEGG" id="brm:Bmur_2830"/>
<evidence type="ECO:0000313" key="2">
    <source>
        <dbReference type="Proteomes" id="UP000001915"/>
    </source>
</evidence>
<proteinExistence type="predicted"/>
<evidence type="ECO:0000313" key="1">
    <source>
        <dbReference type="EMBL" id="ADG72897.1"/>
    </source>
</evidence>
<sequence>MKTKILISISFVLIIFTLFIVSCKRNVFNPSIPNRTQFIEDPIANLSIPSKDAAIKVTPYTFEGTSGRVYAHVERFFKFNGEYYIIFFRRYIYDTQAGTYAETAPGGNYHLIKIGKSMKYQEVAVNLNQDHPGLYARYTTIAQGNAYIKGSDIYVPINMADLSKGYYQSSSADLSKWTTNNNTALDVAGLGLTKIEVMDTSRITVGKYTYMYNGGGLQFSINRLEDRMRQAAERYETKMVFNEADFNNLHMFDIGMDTDGDNQIDYRMNPTNYIENDTDYSWIGMQTPHQVWIMPFNDGEKDYLIRFVEYCSGMYNINTLKTERDSAKTKADTALTQALALVSNPNSSKAEIAEACYQSIRNNLEYEVRNYFIGKYESVFKTSTPTAYVVPNYALTHYVIEIVDIQ</sequence>
<organism evidence="1 2">
    <name type="scientific">Brachyspira murdochii (strain ATCC 51284 / DSM 12563 / 56-150)</name>
    <name type="common">Serpulina murdochii</name>
    <dbReference type="NCBI Taxonomy" id="526224"/>
    <lineage>
        <taxon>Bacteria</taxon>
        <taxon>Pseudomonadati</taxon>
        <taxon>Spirochaetota</taxon>
        <taxon>Spirochaetia</taxon>
        <taxon>Brachyspirales</taxon>
        <taxon>Brachyspiraceae</taxon>
        <taxon>Brachyspira</taxon>
    </lineage>
</organism>
<dbReference type="STRING" id="526224.Bmur_2830"/>
<protein>
    <submittedName>
        <fullName evidence="1">Uncharacterized protein</fullName>
    </submittedName>
</protein>
<dbReference type="PROSITE" id="PS51257">
    <property type="entry name" value="PROKAR_LIPOPROTEIN"/>
    <property type="match status" value="1"/>
</dbReference>
<accession>D5U7V1</accession>
<gene>
    <name evidence="1" type="ordered locus">Bmur_2830</name>
</gene>